<comment type="similarity">
    <text evidence="2">Belongs to the DadA oxidoreductase family.</text>
</comment>
<dbReference type="AlphaFoldDB" id="A0A543D0V5"/>
<keyword evidence="4" id="KW-0560">Oxidoreductase</keyword>
<dbReference type="PANTHER" id="PTHR13847:SF286">
    <property type="entry name" value="D-AMINO ACID DEHYDROGENASE"/>
    <property type="match status" value="1"/>
</dbReference>
<dbReference type="NCBIfam" id="TIGR03364">
    <property type="entry name" value="HpnW_proposed"/>
    <property type="match status" value="1"/>
</dbReference>
<evidence type="ECO:0000256" key="2">
    <source>
        <dbReference type="ARBA" id="ARBA00009410"/>
    </source>
</evidence>
<dbReference type="InterPro" id="IPR036188">
    <property type="entry name" value="FAD/NAD-bd_sf"/>
</dbReference>
<organism evidence="6 7">
    <name type="scientific">Pseudonocardia kunmingensis</name>
    <dbReference type="NCBI Taxonomy" id="630975"/>
    <lineage>
        <taxon>Bacteria</taxon>
        <taxon>Bacillati</taxon>
        <taxon>Actinomycetota</taxon>
        <taxon>Actinomycetes</taxon>
        <taxon>Pseudonocardiales</taxon>
        <taxon>Pseudonocardiaceae</taxon>
        <taxon>Pseudonocardia</taxon>
    </lineage>
</organism>
<sequence length="374" mass="39260">MAGVTPNSEPADMIVVGAGIVGLAHAVEAVARGLSVTVVERDARAVGASVRNFGHACITAQEGEALAYARRARDTWLRMAREAGVGVRECGTVVVARAAEEAAALEELAADRGAEEVRLLSPAQVTATVPVAAEGLHGGALLPLDLRVDQRRAAGAIADWLATRPGVRMLWSTPVLGVEVGLVRTGRGELHGRHVVVCAGHDLDRLLPGVADEAGVQRCLLQMLQVRVPGVRVEPAVLTGSSMLRYPALAGTDGARALRRRWTTERPEMLAAVVNHMLTQEPGGDLVVGDTHAYARTLDPWSQEALDELLLAETRALLGRDDLAVVRRWQGVYASAADPFLRAPVAPGVTAVAVTSGIGMTTAFGLAPAVLDTL</sequence>
<evidence type="ECO:0000256" key="3">
    <source>
        <dbReference type="ARBA" id="ARBA00022630"/>
    </source>
</evidence>
<dbReference type="PANTHER" id="PTHR13847">
    <property type="entry name" value="SARCOSINE DEHYDROGENASE-RELATED"/>
    <property type="match status" value="1"/>
</dbReference>
<dbReference type="Proteomes" id="UP000315677">
    <property type="component" value="Unassembled WGS sequence"/>
</dbReference>
<evidence type="ECO:0000256" key="4">
    <source>
        <dbReference type="ARBA" id="ARBA00023002"/>
    </source>
</evidence>
<keyword evidence="7" id="KW-1185">Reference proteome</keyword>
<comment type="cofactor">
    <cofactor evidence="1">
        <name>FAD</name>
        <dbReference type="ChEBI" id="CHEBI:57692"/>
    </cofactor>
</comment>
<dbReference type="GO" id="GO:0005737">
    <property type="term" value="C:cytoplasm"/>
    <property type="evidence" value="ECO:0007669"/>
    <property type="project" value="TreeGrafter"/>
</dbReference>
<proteinExistence type="inferred from homology"/>
<evidence type="ECO:0000259" key="5">
    <source>
        <dbReference type="Pfam" id="PF01266"/>
    </source>
</evidence>
<feature type="domain" description="FAD dependent oxidoreductase" evidence="5">
    <location>
        <begin position="12"/>
        <end position="367"/>
    </location>
</feature>
<protein>
    <submittedName>
        <fullName evidence="6">FAD dependent oxidoreductase TIGR03364</fullName>
    </submittedName>
</protein>
<evidence type="ECO:0000256" key="1">
    <source>
        <dbReference type="ARBA" id="ARBA00001974"/>
    </source>
</evidence>
<reference evidence="6 7" key="1">
    <citation type="submission" date="2019-06" db="EMBL/GenBank/DDBJ databases">
        <title>Sequencing the genomes of 1000 actinobacteria strains.</title>
        <authorList>
            <person name="Klenk H.-P."/>
        </authorList>
    </citation>
    <scope>NUCLEOTIDE SEQUENCE [LARGE SCALE GENOMIC DNA]</scope>
    <source>
        <strain evidence="6 7">DSM 45301</strain>
    </source>
</reference>
<dbReference type="InterPro" id="IPR017741">
    <property type="entry name" value="FAD-dependent_OxRdtase_HpnW"/>
</dbReference>
<dbReference type="SUPFAM" id="SSF51905">
    <property type="entry name" value="FAD/NAD(P)-binding domain"/>
    <property type="match status" value="1"/>
</dbReference>
<comment type="caution">
    <text evidence="6">The sequence shown here is derived from an EMBL/GenBank/DDBJ whole genome shotgun (WGS) entry which is preliminary data.</text>
</comment>
<dbReference type="Gene3D" id="3.50.50.60">
    <property type="entry name" value="FAD/NAD(P)-binding domain"/>
    <property type="match status" value="1"/>
</dbReference>
<keyword evidence="3" id="KW-0285">Flavoprotein</keyword>
<evidence type="ECO:0000313" key="6">
    <source>
        <dbReference type="EMBL" id="TQM02947.1"/>
    </source>
</evidence>
<dbReference type="InterPro" id="IPR006076">
    <property type="entry name" value="FAD-dep_OxRdtase"/>
</dbReference>
<dbReference type="Gene3D" id="3.30.9.10">
    <property type="entry name" value="D-Amino Acid Oxidase, subunit A, domain 2"/>
    <property type="match status" value="1"/>
</dbReference>
<name>A0A543D0V5_9PSEU</name>
<accession>A0A543D0V5</accession>
<gene>
    <name evidence="6" type="ORF">FB558_7591</name>
</gene>
<dbReference type="EMBL" id="VFPA01000006">
    <property type="protein sequence ID" value="TQM02947.1"/>
    <property type="molecule type" value="Genomic_DNA"/>
</dbReference>
<evidence type="ECO:0000313" key="7">
    <source>
        <dbReference type="Proteomes" id="UP000315677"/>
    </source>
</evidence>
<dbReference type="GO" id="GO:0016491">
    <property type="term" value="F:oxidoreductase activity"/>
    <property type="evidence" value="ECO:0007669"/>
    <property type="project" value="UniProtKB-KW"/>
</dbReference>
<dbReference type="Pfam" id="PF01266">
    <property type="entry name" value="DAO"/>
    <property type="match status" value="1"/>
</dbReference>